<dbReference type="AlphaFoldDB" id="A0A1I2B2P0"/>
<dbReference type="PROSITE" id="PS50072">
    <property type="entry name" value="CSA_PPIASE_2"/>
    <property type="match status" value="1"/>
</dbReference>
<dbReference type="InterPro" id="IPR002130">
    <property type="entry name" value="Cyclophilin-type_PPIase_dom"/>
</dbReference>
<evidence type="ECO:0000259" key="5">
    <source>
        <dbReference type="PROSITE" id="PS50072"/>
    </source>
</evidence>
<evidence type="ECO:0000256" key="2">
    <source>
        <dbReference type="ARBA" id="ARBA00023110"/>
    </source>
</evidence>
<evidence type="ECO:0000313" key="6">
    <source>
        <dbReference type="EMBL" id="SFE50158.1"/>
    </source>
</evidence>
<evidence type="ECO:0000256" key="1">
    <source>
        <dbReference type="ARBA" id="ARBA00013194"/>
    </source>
</evidence>
<gene>
    <name evidence="6" type="ORF">SAMN02745121_04518</name>
</gene>
<dbReference type="EC" id="5.2.1.8" evidence="1"/>
<dbReference type="EMBL" id="FOMX01000014">
    <property type="protein sequence ID" value="SFE50158.1"/>
    <property type="molecule type" value="Genomic_DNA"/>
</dbReference>
<evidence type="ECO:0000256" key="3">
    <source>
        <dbReference type="ARBA" id="ARBA00023235"/>
    </source>
</evidence>
<sequence>MLTPVRTPLRSGLGLALVALCACASGPRPFPPPVPEVLARNQAAGDPHAGRFTYEEAVAGLPEGSRLLALLRTDAGEIRCVLDPSEAPIAVANFVGLARGIRPFQDAPDGPWHTAPYYDGSPVHRVQDGEFIQTGRRGTGPGFVLQDEMSAGHVFDRPGLLALANSGAPHSSAAEFFISIAPLTQLKGKHTIIGSCDSEDVVRELARRALADAANPPKIQTVTIRRAP</sequence>
<dbReference type="STRING" id="54.SAMN02745121_04518"/>
<reference evidence="7" key="1">
    <citation type="submission" date="2016-10" db="EMBL/GenBank/DDBJ databases">
        <authorList>
            <person name="Varghese N."/>
            <person name="Submissions S."/>
        </authorList>
    </citation>
    <scope>NUCLEOTIDE SEQUENCE [LARGE SCALE GENOMIC DNA]</scope>
    <source>
        <strain evidence="7">ATCC 25963</strain>
    </source>
</reference>
<dbReference type="PROSITE" id="PS51257">
    <property type="entry name" value="PROKAR_LIPOPROTEIN"/>
    <property type="match status" value="1"/>
</dbReference>
<proteinExistence type="predicted"/>
<accession>A0A1I2B2P0</accession>
<organism evidence="6 7">
    <name type="scientific">Nannocystis exedens</name>
    <dbReference type="NCBI Taxonomy" id="54"/>
    <lineage>
        <taxon>Bacteria</taxon>
        <taxon>Pseudomonadati</taxon>
        <taxon>Myxococcota</taxon>
        <taxon>Polyangia</taxon>
        <taxon>Nannocystales</taxon>
        <taxon>Nannocystaceae</taxon>
        <taxon>Nannocystis</taxon>
    </lineage>
</organism>
<name>A0A1I2B2P0_9BACT</name>
<dbReference type="PANTHER" id="PTHR45625">
    <property type="entry name" value="PEPTIDYL-PROLYL CIS-TRANS ISOMERASE-RELATED"/>
    <property type="match status" value="1"/>
</dbReference>
<protein>
    <recommendedName>
        <fullName evidence="1">peptidylprolyl isomerase</fullName>
        <ecNumber evidence="1">5.2.1.8</ecNumber>
    </recommendedName>
</protein>
<dbReference type="Pfam" id="PF00160">
    <property type="entry name" value="Pro_isomerase"/>
    <property type="match status" value="1"/>
</dbReference>
<dbReference type="Gene3D" id="2.40.100.10">
    <property type="entry name" value="Cyclophilin-like"/>
    <property type="match status" value="1"/>
</dbReference>
<evidence type="ECO:0000256" key="4">
    <source>
        <dbReference type="SAM" id="SignalP"/>
    </source>
</evidence>
<dbReference type="InterPro" id="IPR044666">
    <property type="entry name" value="Cyclophilin_A-like"/>
</dbReference>
<dbReference type="OrthoDB" id="5507614at2"/>
<dbReference type="PANTHER" id="PTHR45625:SF4">
    <property type="entry name" value="PEPTIDYLPROLYL ISOMERASE DOMAIN AND WD REPEAT-CONTAINING PROTEIN 1"/>
    <property type="match status" value="1"/>
</dbReference>
<feature type="domain" description="PPIase cyclophilin-type" evidence="5">
    <location>
        <begin position="73"/>
        <end position="222"/>
    </location>
</feature>
<dbReference type="InterPro" id="IPR029000">
    <property type="entry name" value="Cyclophilin-like_dom_sf"/>
</dbReference>
<feature type="chain" id="PRO_5011761624" description="peptidylprolyl isomerase" evidence="4">
    <location>
        <begin position="25"/>
        <end position="228"/>
    </location>
</feature>
<dbReference type="GO" id="GO:0003755">
    <property type="term" value="F:peptidyl-prolyl cis-trans isomerase activity"/>
    <property type="evidence" value="ECO:0007669"/>
    <property type="project" value="UniProtKB-KW"/>
</dbReference>
<evidence type="ECO:0000313" key="7">
    <source>
        <dbReference type="Proteomes" id="UP000199400"/>
    </source>
</evidence>
<keyword evidence="3 6" id="KW-0413">Isomerase</keyword>
<dbReference type="Proteomes" id="UP000199400">
    <property type="component" value="Unassembled WGS sequence"/>
</dbReference>
<keyword evidence="4" id="KW-0732">Signal</keyword>
<keyword evidence="7" id="KW-1185">Reference proteome</keyword>
<feature type="signal peptide" evidence="4">
    <location>
        <begin position="1"/>
        <end position="24"/>
    </location>
</feature>
<keyword evidence="2" id="KW-0697">Rotamase</keyword>
<dbReference type="SUPFAM" id="SSF50891">
    <property type="entry name" value="Cyclophilin-like"/>
    <property type="match status" value="1"/>
</dbReference>